<evidence type="ECO:0000259" key="2">
    <source>
        <dbReference type="Pfam" id="PF13966"/>
    </source>
</evidence>
<dbReference type="InterPro" id="IPR026960">
    <property type="entry name" value="RVT-Znf"/>
</dbReference>
<dbReference type="PANTHER" id="PTHR33710:SF64">
    <property type="entry name" value="ENDONUCLEASE_EXONUCLEASE_PHOSPHATASE DOMAIN-CONTAINING PROTEIN"/>
    <property type="match status" value="1"/>
</dbReference>
<organism evidence="3 4">
    <name type="scientific">Rubroshorea leprosula</name>
    <dbReference type="NCBI Taxonomy" id="152421"/>
    <lineage>
        <taxon>Eukaryota</taxon>
        <taxon>Viridiplantae</taxon>
        <taxon>Streptophyta</taxon>
        <taxon>Embryophyta</taxon>
        <taxon>Tracheophyta</taxon>
        <taxon>Spermatophyta</taxon>
        <taxon>Magnoliopsida</taxon>
        <taxon>eudicotyledons</taxon>
        <taxon>Gunneridae</taxon>
        <taxon>Pentapetalae</taxon>
        <taxon>rosids</taxon>
        <taxon>malvids</taxon>
        <taxon>Malvales</taxon>
        <taxon>Dipterocarpaceae</taxon>
        <taxon>Rubroshorea</taxon>
    </lineage>
</organism>
<keyword evidence="4" id="KW-1185">Reference proteome</keyword>
<protein>
    <recommendedName>
        <fullName evidence="2">Reverse transcriptase zinc-binding domain-containing protein</fullName>
    </recommendedName>
</protein>
<feature type="domain" description="Reverse transcriptase zinc-binding" evidence="2">
    <location>
        <begin position="706"/>
        <end position="796"/>
    </location>
</feature>
<dbReference type="Gene3D" id="3.60.10.10">
    <property type="entry name" value="Endonuclease/exonuclease/phosphatase"/>
    <property type="match status" value="1"/>
</dbReference>
<dbReference type="AlphaFoldDB" id="A0AAV5LFY6"/>
<gene>
    <name evidence="3" type="ORF">SLEP1_g43991</name>
</gene>
<proteinExistence type="predicted"/>
<dbReference type="InterPro" id="IPR036691">
    <property type="entry name" value="Endo/exonu/phosph_ase_sf"/>
</dbReference>
<dbReference type="EMBL" id="BPVZ01000113">
    <property type="protein sequence ID" value="GKV35771.1"/>
    <property type="molecule type" value="Genomic_DNA"/>
</dbReference>
<feature type="region of interest" description="Disordered" evidence="1">
    <location>
        <begin position="1"/>
        <end position="26"/>
    </location>
</feature>
<evidence type="ECO:0000313" key="4">
    <source>
        <dbReference type="Proteomes" id="UP001054252"/>
    </source>
</evidence>
<name>A0AAV5LFY6_9ROSI</name>
<accession>A0AAV5LFY6</accession>
<dbReference type="Pfam" id="PF13966">
    <property type="entry name" value="zf-RVT"/>
    <property type="match status" value="1"/>
</dbReference>
<dbReference type="PANTHER" id="PTHR33710">
    <property type="entry name" value="BNAC02G09200D PROTEIN"/>
    <property type="match status" value="1"/>
</dbReference>
<feature type="compositionally biased region" description="Basic and acidic residues" evidence="1">
    <location>
        <begin position="1"/>
        <end position="12"/>
    </location>
</feature>
<comment type="caution">
    <text evidence="3">The sequence shown here is derived from an EMBL/GenBank/DDBJ whole genome shotgun (WGS) entry which is preliminary data.</text>
</comment>
<dbReference type="SUPFAM" id="SSF56219">
    <property type="entry name" value="DNase I-like"/>
    <property type="match status" value="1"/>
</dbReference>
<feature type="compositionally biased region" description="Basic residues" evidence="1">
    <location>
        <begin position="239"/>
        <end position="254"/>
    </location>
</feature>
<evidence type="ECO:0000313" key="3">
    <source>
        <dbReference type="EMBL" id="GKV35771.1"/>
    </source>
</evidence>
<sequence>MELEMWKERTRGSTEQSRRKKNENRKRESFGIAEIRKVWKEKGKGASWTGMEYNIKEEEFAWLEGCYVGTVHSVEMVRNLQEKFYMEGYFYCRVRAMGGKMVLLDCEEKEELKDLVEMAAEWLAQCGSEENESWSWDTDMDSMEDGFRKVKEPAVEQNLDVGEEDDEVAGVRAINENKHQSQEEEVAADSLEKFQNSNTGAGRVGRLEETQGHGERLAPTVHRERANSAEIWEKEGRGKNRGRKRTAKMGKKAKPASNSIFGNRAAGVSVGDTEIRNCNRLAERQRQEQQLADLWDFAKKLGVMAVDEQQIVKRIEEMEKRDKEEKASMMQLEEASTKKNIWLIDLPLVGRRYTWYNSNGKYMSRIDRFLLIEEWILKWGDMKQWGLNRTVSDHCPILLKNEKMDWGPKPFKFFDAWLDQPGCKEFIREVWKSTIVRGWKGYKLKEKLKRTKKELKEWSRNSISEVDSKIMEVEKEIATINERGEICQLSTQDIDQRRNCFIELWKNLKIKESMWQQKSRKMWLKEGDANTKYFHRSVKGRWRRNEILCIRINGVQHIGVAEIKNEVAKYFEELFKEEKWERPKLDGIDFKRISEADNDILTAAFSEKEVKEAVWECESSKSPGPDGFNFKFVKVMWEDIKSDVVEFVQEFHEQGKIAKGSNASFIVLIPKEREEAAELQQKIDSMRIYKDIPDTWKWEHSKEGNYSTKSAYKLLTNELNGLDAAPIHKRVWNLIIPSKISAFNWQLLQDRIPTKSNLQRKGITTELDDGTCALCEEEVEDSNHLFLRCKVAKWLWKACGKWWGTSVNLGNYCWKTFEQFGAWAKEKRVKEGWDCIWNVVVWTIWLARNQKIFRETDINKSKLLDHIQLKSFWWIKTRKSSCLFSLYDWLYNPMTCLKVNCGRK</sequence>
<feature type="region of interest" description="Disordered" evidence="1">
    <location>
        <begin position="196"/>
        <end position="259"/>
    </location>
</feature>
<reference evidence="3 4" key="1">
    <citation type="journal article" date="2021" name="Commun. Biol.">
        <title>The genome of Shorea leprosula (Dipterocarpaceae) highlights the ecological relevance of drought in aseasonal tropical rainforests.</title>
        <authorList>
            <person name="Ng K.K.S."/>
            <person name="Kobayashi M.J."/>
            <person name="Fawcett J.A."/>
            <person name="Hatakeyama M."/>
            <person name="Paape T."/>
            <person name="Ng C.H."/>
            <person name="Ang C.C."/>
            <person name="Tnah L.H."/>
            <person name="Lee C.T."/>
            <person name="Nishiyama T."/>
            <person name="Sese J."/>
            <person name="O'Brien M.J."/>
            <person name="Copetti D."/>
            <person name="Mohd Noor M.I."/>
            <person name="Ong R.C."/>
            <person name="Putra M."/>
            <person name="Sireger I.Z."/>
            <person name="Indrioko S."/>
            <person name="Kosugi Y."/>
            <person name="Izuno A."/>
            <person name="Isagi Y."/>
            <person name="Lee S.L."/>
            <person name="Shimizu K.K."/>
        </authorList>
    </citation>
    <scope>NUCLEOTIDE SEQUENCE [LARGE SCALE GENOMIC DNA]</scope>
    <source>
        <strain evidence="3">214</strain>
    </source>
</reference>
<evidence type="ECO:0000256" key="1">
    <source>
        <dbReference type="SAM" id="MobiDB-lite"/>
    </source>
</evidence>
<dbReference type="Proteomes" id="UP001054252">
    <property type="component" value="Unassembled WGS sequence"/>
</dbReference>
<feature type="compositionally biased region" description="Basic and acidic residues" evidence="1">
    <location>
        <begin position="205"/>
        <end position="238"/>
    </location>
</feature>